<comment type="caution">
    <text evidence="1">The sequence shown here is derived from an EMBL/GenBank/DDBJ whole genome shotgun (WGS) entry which is preliminary data.</text>
</comment>
<reference evidence="1 2" key="1">
    <citation type="submission" date="2020-04" db="EMBL/GenBank/DDBJ databases">
        <title>Draft genome of Pyxidicoccus fallax type strain.</title>
        <authorList>
            <person name="Whitworth D.E."/>
        </authorList>
    </citation>
    <scope>NUCLEOTIDE SEQUENCE [LARGE SCALE GENOMIC DNA]</scope>
    <source>
        <strain evidence="1 2">DSM 14698</strain>
    </source>
</reference>
<evidence type="ECO:0000313" key="2">
    <source>
        <dbReference type="Proteomes" id="UP000518300"/>
    </source>
</evidence>
<name>A0A848LA45_9BACT</name>
<organism evidence="1 2">
    <name type="scientific">Pyxidicoccus fallax</name>
    <dbReference type="NCBI Taxonomy" id="394095"/>
    <lineage>
        <taxon>Bacteria</taxon>
        <taxon>Pseudomonadati</taxon>
        <taxon>Myxococcota</taxon>
        <taxon>Myxococcia</taxon>
        <taxon>Myxococcales</taxon>
        <taxon>Cystobacterineae</taxon>
        <taxon>Myxococcaceae</taxon>
        <taxon>Pyxidicoccus</taxon>
    </lineage>
</organism>
<sequence>MLTHRQGLLLVLGAILAPGCIPDAVDVTGKRCGPEQSCGPGLQCVEGRCTSDDVQPPPTNLVRNPGFENGVEGWETTGELSTEAPGFAGALAARLVPTGNGEPVTLTPRSPPLLDAEDSYYCASAWVRGGAGHTAVLEILEGTEVSSSEELPLDGTWRQVKVSTLLFENEVGTLRLVIPAEVDTPVWVDEVALWRSDSVLCENGP</sequence>
<dbReference type="EMBL" id="JABBJJ010000047">
    <property type="protein sequence ID" value="NMO15749.1"/>
    <property type="molecule type" value="Genomic_DNA"/>
</dbReference>
<dbReference type="Proteomes" id="UP000518300">
    <property type="component" value="Unassembled WGS sequence"/>
</dbReference>
<evidence type="ECO:0000313" key="1">
    <source>
        <dbReference type="EMBL" id="NMO15749.1"/>
    </source>
</evidence>
<dbReference type="AlphaFoldDB" id="A0A848LA45"/>
<proteinExistence type="predicted"/>
<protein>
    <submittedName>
        <fullName evidence="1">Uncharacterized protein</fullName>
    </submittedName>
</protein>
<gene>
    <name evidence="1" type="ORF">HG543_12925</name>
</gene>
<keyword evidence="2" id="KW-1185">Reference proteome</keyword>
<accession>A0A848LA45</accession>
<dbReference type="RefSeq" id="WP_169345042.1">
    <property type="nucleotide sequence ID" value="NZ_JABBJJ010000047.1"/>
</dbReference>
<dbReference type="Gene3D" id="2.60.120.260">
    <property type="entry name" value="Galactose-binding domain-like"/>
    <property type="match status" value="1"/>
</dbReference>